<evidence type="ECO:0000256" key="1">
    <source>
        <dbReference type="SAM" id="Phobius"/>
    </source>
</evidence>
<feature type="transmembrane region" description="Helical" evidence="1">
    <location>
        <begin position="59"/>
        <end position="81"/>
    </location>
</feature>
<keyword evidence="1" id="KW-1133">Transmembrane helix</keyword>
<gene>
    <name evidence="2" type="ORF">GCM10022262_01290</name>
</gene>
<name>A0ABP8EP52_9MICO</name>
<organism evidence="2 3">
    <name type="scientific">Georgenia daeguensis</name>
    <dbReference type="NCBI Taxonomy" id="908355"/>
    <lineage>
        <taxon>Bacteria</taxon>
        <taxon>Bacillati</taxon>
        <taxon>Actinomycetota</taxon>
        <taxon>Actinomycetes</taxon>
        <taxon>Micrococcales</taxon>
        <taxon>Bogoriellaceae</taxon>
        <taxon>Georgenia</taxon>
    </lineage>
</organism>
<evidence type="ECO:0000313" key="3">
    <source>
        <dbReference type="Proteomes" id="UP001499841"/>
    </source>
</evidence>
<evidence type="ECO:0000313" key="2">
    <source>
        <dbReference type="EMBL" id="GAA4285770.1"/>
    </source>
</evidence>
<keyword evidence="1" id="KW-0812">Transmembrane</keyword>
<protein>
    <submittedName>
        <fullName evidence="2">Uncharacterized protein</fullName>
    </submittedName>
</protein>
<dbReference type="EMBL" id="BAABBA010000001">
    <property type="protein sequence ID" value="GAA4285770.1"/>
    <property type="molecule type" value="Genomic_DNA"/>
</dbReference>
<accession>A0ABP8EP52</accession>
<keyword evidence="3" id="KW-1185">Reference proteome</keyword>
<comment type="caution">
    <text evidence="2">The sequence shown here is derived from an EMBL/GenBank/DDBJ whole genome shotgun (WGS) entry which is preliminary data.</text>
</comment>
<keyword evidence="1" id="KW-0472">Membrane</keyword>
<reference evidence="3" key="1">
    <citation type="journal article" date="2019" name="Int. J. Syst. Evol. Microbiol.">
        <title>The Global Catalogue of Microorganisms (GCM) 10K type strain sequencing project: providing services to taxonomists for standard genome sequencing and annotation.</title>
        <authorList>
            <consortium name="The Broad Institute Genomics Platform"/>
            <consortium name="The Broad Institute Genome Sequencing Center for Infectious Disease"/>
            <person name="Wu L."/>
            <person name="Ma J."/>
        </authorList>
    </citation>
    <scope>NUCLEOTIDE SEQUENCE [LARGE SCALE GENOMIC DNA]</scope>
    <source>
        <strain evidence="3">JCM 17459</strain>
    </source>
</reference>
<proteinExistence type="predicted"/>
<sequence length="87" mass="8961">MTTVRAAHGAGIGLLLVVGGLALALALRTEAWFAWTGDRSYEAAVIAAGRVLVLGVPQYVGLAAALVGLVMLAAAGGYELARRRLRD</sequence>
<dbReference type="Proteomes" id="UP001499841">
    <property type="component" value="Unassembled WGS sequence"/>
</dbReference>